<keyword evidence="5" id="KW-0547">Nucleotide-binding</keyword>
<dbReference type="InterPro" id="IPR004358">
    <property type="entry name" value="Sig_transdc_His_kin-like_C"/>
</dbReference>
<keyword evidence="3" id="KW-0597">Phosphoprotein</keyword>
<evidence type="ECO:0000313" key="10">
    <source>
        <dbReference type="Proteomes" id="UP000322726"/>
    </source>
</evidence>
<dbReference type="SUPFAM" id="SSF55785">
    <property type="entry name" value="PYP-like sensor domain (PAS domain)"/>
    <property type="match status" value="1"/>
</dbReference>
<evidence type="ECO:0000313" key="9">
    <source>
        <dbReference type="EMBL" id="QEP34294.1"/>
    </source>
</evidence>
<dbReference type="Gene3D" id="1.10.287.130">
    <property type="match status" value="1"/>
</dbReference>
<dbReference type="PANTHER" id="PTHR43065:SF46">
    <property type="entry name" value="C4-DICARBOXYLATE TRANSPORT SENSOR PROTEIN DCTB"/>
    <property type="match status" value="1"/>
</dbReference>
<dbReference type="OrthoDB" id="9805967at2"/>
<evidence type="ECO:0000256" key="4">
    <source>
        <dbReference type="ARBA" id="ARBA00022679"/>
    </source>
</evidence>
<dbReference type="InterPro" id="IPR036890">
    <property type="entry name" value="HATPase_C_sf"/>
</dbReference>
<keyword evidence="4" id="KW-0808">Transferase</keyword>
<dbReference type="InterPro" id="IPR003594">
    <property type="entry name" value="HATPase_dom"/>
</dbReference>
<dbReference type="InterPro" id="IPR005467">
    <property type="entry name" value="His_kinase_dom"/>
</dbReference>
<dbReference type="Gene3D" id="3.30.450.20">
    <property type="entry name" value="PAS domain"/>
    <property type="match status" value="1"/>
</dbReference>
<dbReference type="RefSeq" id="WP_130233238.1">
    <property type="nucleotide sequence ID" value="NZ_BMEF01000029.1"/>
</dbReference>
<evidence type="ECO:0000256" key="3">
    <source>
        <dbReference type="ARBA" id="ARBA00022553"/>
    </source>
</evidence>
<keyword evidence="10" id="KW-1185">Reference proteome</keyword>
<dbReference type="GO" id="GO:0000155">
    <property type="term" value="F:phosphorelay sensor kinase activity"/>
    <property type="evidence" value="ECO:0007669"/>
    <property type="project" value="InterPro"/>
</dbReference>
<dbReference type="KEGG" id="apai:APAC_1172"/>
<reference evidence="9 10" key="3">
    <citation type="submission" date="2019-09" db="EMBL/GenBank/DDBJ databases">
        <title>Taxonomic note: a critical rebuttal of the proposed division of the genus Arcobacter into six genera, emended descriptions of Arcobacter anaerophilus and the genus Arcobacter, and an assessment of genus-level boundaries for Epsilonproteobacteria using in silico genomic comparator tools.</title>
        <authorList>
            <person name="On S.L.W."/>
            <person name="Miller W.G."/>
            <person name="Biggs P."/>
            <person name="Cornelius A."/>
            <person name="Vandamme P."/>
        </authorList>
    </citation>
    <scope>NUCLEOTIDE SEQUENCE [LARGE SCALE GENOMIC DNA]</scope>
    <source>
        <strain evidence="9 10">LMG 26638</strain>
    </source>
</reference>
<evidence type="ECO:0000256" key="5">
    <source>
        <dbReference type="ARBA" id="ARBA00022741"/>
    </source>
</evidence>
<dbReference type="InterPro" id="IPR000014">
    <property type="entry name" value="PAS"/>
</dbReference>
<dbReference type="EMBL" id="CP035928">
    <property type="protein sequence ID" value="QEP34294.1"/>
    <property type="molecule type" value="Genomic_DNA"/>
</dbReference>
<evidence type="ECO:0000256" key="2">
    <source>
        <dbReference type="ARBA" id="ARBA00012438"/>
    </source>
</evidence>
<dbReference type="SMART" id="SM00387">
    <property type="entry name" value="HATPase_c"/>
    <property type="match status" value="1"/>
</dbReference>
<evidence type="ECO:0000256" key="1">
    <source>
        <dbReference type="ARBA" id="ARBA00000085"/>
    </source>
</evidence>
<dbReference type="InterPro" id="IPR036097">
    <property type="entry name" value="HisK_dim/P_sf"/>
</dbReference>
<sequence length="344" mass="39801">MKSNKELLNNILNNSIEGIILIKDGFITDINQSLVEILKYESKNELIGNLVTGVLIPNINTKYIKYESKTYQELNIITKNGETIPVLIKIIDLDKRNKVAYILNLSELKEKEKLLITKSKHSAMGEMISMIAHQWRQPLNTLSSIVSKIYFRNHTNRLDKESIENSLNDINNQIVYMSNTIDDFRNFFSKEKNKEYIDLYEITKLVIKMIHSDLDSNDIKIKLEKKNNLSKIFLYKNDLIQVILNILNNSKDAFIENNIIYKNISIIIDENEKSQTIVLKDNAGGISKDIIEHVFNPYFSTKNDRNGTGLGLYICKTIIEKKLNGQIYISSFKNNTEIKIEIEK</sequence>
<dbReference type="CDD" id="cd00082">
    <property type="entry name" value="HisKA"/>
    <property type="match status" value="1"/>
</dbReference>
<reference evidence="10" key="1">
    <citation type="submission" date="2019-09" db="EMBL/GenBank/DDBJ databases">
        <title>Complete genome sequencing of four Arcobacter species reveals a diverse suite of mobile elements.</title>
        <authorList>
            <person name="On S.L.W."/>
            <person name="Miller W.G."/>
            <person name="Biggs P."/>
            <person name="Cornelius A."/>
            <person name="Vandamme P."/>
        </authorList>
    </citation>
    <scope>NUCLEOTIDE SEQUENCE [LARGE SCALE GENOMIC DNA]</scope>
    <source>
        <strain evidence="10">LMG 26638</strain>
    </source>
</reference>
<dbReference type="PRINTS" id="PR00344">
    <property type="entry name" value="BCTRLSENSOR"/>
</dbReference>
<evidence type="ECO:0000256" key="8">
    <source>
        <dbReference type="ARBA" id="ARBA00023012"/>
    </source>
</evidence>
<reference evidence="9 10" key="2">
    <citation type="submission" date="2019-09" db="EMBL/GenBank/DDBJ databases">
        <title>Complete genome sequencing of four Arcobacter species reveals a diverse suite of mobile elements.</title>
        <authorList>
            <person name="Miller W.G."/>
            <person name="Yee E."/>
            <person name="Bono J.L."/>
        </authorList>
    </citation>
    <scope>NUCLEOTIDE SEQUENCE [LARGE SCALE GENOMIC DNA]</scope>
    <source>
        <strain evidence="9 10">LMG 26638</strain>
    </source>
</reference>
<dbReference type="SUPFAM" id="SSF47384">
    <property type="entry name" value="Homodimeric domain of signal transducing histidine kinase"/>
    <property type="match status" value="1"/>
</dbReference>
<dbReference type="PROSITE" id="PS50109">
    <property type="entry name" value="HIS_KIN"/>
    <property type="match status" value="1"/>
</dbReference>
<keyword evidence="6 9" id="KW-0418">Kinase</keyword>
<dbReference type="PANTHER" id="PTHR43065">
    <property type="entry name" value="SENSOR HISTIDINE KINASE"/>
    <property type="match status" value="1"/>
</dbReference>
<dbReference type="EC" id="2.7.13.3" evidence="2"/>
<protein>
    <recommendedName>
        <fullName evidence="2">histidine kinase</fullName>
        <ecNumber evidence="2">2.7.13.3</ecNumber>
    </recommendedName>
</protein>
<comment type="catalytic activity">
    <reaction evidence="1">
        <text>ATP + protein L-histidine = ADP + protein N-phospho-L-histidine.</text>
        <dbReference type="EC" id="2.7.13.3"/>
    </reaction>
</comment>
<dbReference type="InterPro" id="IPR035965">
    <property type="entry name" value="PAS-like_dom_sf"/>
</dbReference>
<evidence type="ECO:0000256" key="6">
    <source>
        <dbReference type="ARBA" id="ARBA00022777"/>
    </source>
</evidence>
<gene>
    <name evidence="9" type="ORF">APAC_1172</name>
</gene>
<organism evidence="9 10">
    <name type="scientific">Malaciobacter pacificus</name>
    <dbReference type="NCBI Taxonomy" id="1080223"/>
    <lineage>
        <taxon>Bacteria</taxon>
        <taxon>Pseudomonadati</taxon>
        <taxon>Campylobacterota</taxon>
        <taxon>Epsilonproteobacteria</taxon>
        <taxon>Campylobacterales</taxon>
        <taxon>Arcobacteraceae</taxon>
        <taxon>Malaciobacter</taxon>
    </lineage>
</organism>
<keyword evidence="7" id="KW-0067">ATP-binding</keyword>
<dbReference type="InterPro" id="IPR003661">
    <property type="entry name" value="HisK_dim/P_dom"/>
</dbReference>
<keyword evidence="8" id="KW-0902">Two-component regulatory system</keyword>
<dbReference type="Gene3D" id="3.30.565.10">
    <property type="entry name" value="Histidine kinase-like ATPase, C-terminal domain"/>
    <property type="match status" value="1"/>
</dbReference>
<name>A0A5C2HBX8_9BACT</name>
<evidence type="ECO:0000256" key="7">
    <source>
        <dbReference type="ARBA" id="ARBA00022840"/>
    </source>
</evidence>
<dbReference type="GO" id="GO:0005524">
    <property type="term" value="F:ATP binding"/>
    <property type="evidence" value="ECO:0007669"/>
    <property type="project" value="UniProtKB-KW"/>
</dbReference>
<accession>A0A5C2HBX8</accession>
<dbReference type="Pfam" id="PF02518">
    <property type="entry name" value="HATPase_c"/>
    <property type="match status" value="1"/>
</dbReference>
<dbReference type="AlphaFoldDB" id="A0A5C2HBX8"/>
<dbReference type="Pfam" id="PF13188">
    <property type="entry name" value="PAS_8"/>
    <property type="match status" value="1"/>
</dbReference>
<dbReference type="Proteomes" id="UP000322726">
    <property type="component" value="Chromosome"/>
</dbReference>
<dbReference type="SUPFAM" id="SSF55874">
    <property type="entry name" value="ATPase domain of HSP90 chaperone/DNA topoisomerase II/histidine kinase"/>
    <property type="match status" value="1"/>
</dbReference>
<proteinExistence type="predicted"/>